<keyword evidence="4" id="KW-1185">Reference proteome</keyword>
<dbReference type="AlphaFoldDB" id="A0A7W4UQ22"/>
<dbReference type="InterPro" id="IPR050769">
    <property type="entry name" value="NAT_camello-type"/>
</dbReference>
<gene>
    <name evidence="3" type="ORF">FHX72_002239</name>
</gene>
<dbReference type="EMBL" id="JACHWJ010000003">
    <property type="protein sequence ID" value="MBB2958094.1"/>
    <property type="molecule type" value="Genomic_DNA"/>
</dbReference>
<dbReference type="Gene3D" id="3.40.630.30">
    <property type="match status" value="1"/>
</dbReference>
<evidence type="ECO:0000259" key="2">
    <source>
        <dbReference type="PROSITE" id="PS51186"/>
    </source>
</evidence>
<dbReference type="GO" id="GO:0008080">
    <property type="term" value="F:N-acetyltransferase activity"/>
    <property type="evidence" value="ECO:0007669"/>
    <property type="project" value="InterPro"/>
</dbReference>
<sequence>MPELQTHITVTSLSSLEDAAAFREISEAWISRLFSVTADDRRLLDDPLGEILEPGGDVLLARAESGGVLGCVALLPYGEGVFELAKMGVSPEAQGAGVGRRLVAAAIERAPQLGGRVVFLGSHSTLLPALHLYETAGFTRITREQLPVADYYARADTFMRLELG</sequence>
<dbReference type="PANTHER" id="PTHR13947:SF37">
    <property type="entry name" value="LD18367P"/>
    <property type="match status" value="1"/>
</dbReference>
<evidence type="ECO:0000313" key="3">
    <source>
        <dbReference type="EMBL" id="MBB2958094.1"/>
    </source>
</evidence>
<proteinExistence type="predicted"/>
<dbReference type="InterPro" id="IPR016181">
    <property type="entry name" value="Acyl_CoA_acyltransferase"/>
</dbReference>
<dbReference type="PROSITE" id="PS51186">
    <property type="entry name" value="GNAT"/>
    <property type="match status" value="1"/>
</dbReference>
<dbReference type="SUPFAM" id="SSF55729">
    <property type="entry name" value="Acyl-CoA N-acyltransferases (Nat)"/>
    <property type="match status" value="1"/>
</dbReference>
<comment type="caution">
    <text evidence="3">The sequence shown here is derived from an EMBL/GenBank/DDBJ whole genome shotgun (WGS) entry which is preliminary data.</text>
</comment>
<dbReference type="Pfam" id="PF00583">
    <property type="entry name" value="Acetyltransf_1"/>
    <property type="match status" value="1"/>
</dbReference>
<dbReference type="RefSeq" id="WP_183625014.1">
    <property type="nucleotide sequence ID" value="NZ_JACHWJ010000003.1"/>
</dbReference>
<dbReference type="InterPro" id="IPR000182">
    <property type="entry name" value="GNAT_dom"/>
</dbReference>
<protein>
    <submittedName>
        <fullName evidence="3">N-acetylglutamate synthase-like GNAT family acetyltransferase</fullName>
    </submittedName>
</protein>
<dbReference type="PANTHER" id="PTHR13947">
    <property type="entry name" value="GNAT FAMILY N-ACETYLTRANSFERASE"/>
    <property type="match status" value="1"/>
</dbReference>
<evidence type="ECO:0000256" key="1">
    <source>
        <dbReference type="ARBA" id="ARBA00022679"/>
    </source>
</evidence>
<dbReference type="CDD" id="cd04301">
    <property type="entry name" value="NAT_SF"/>
    <property type="match status" value="1"/>
</dbReference>
<reference evidence="3 4" key="1">
    <citation type="submission" date="2020-08" db="EMBL/GenBank/DDBJ databases">
        <title>Sequencing the genomes of 1000 actinobacteria strains.</title>
        <authorList>
            <person name="Klenk H.-P."/>
        </authorList>
    </citation>
    <scope>NUCLEOTIDE SEQUENCE [LARGE SCALE GENOMIC DNA]</scope>
    <source>
        <strain evidence="3 4">DSM 20419</strain>
    </source>
</reference>
<feature type="domain" description="N-acetyltransferase" evidence="2">
    <location>
        <begin position="20"/>
        <end position="164"/>
    </location>
</feature>
<keyword evidence="1 3" id="KW-0808">Transferase</keyword>
<name>A0A7W4UQ22_9MICO</name>
<organism evidence="3 4">
    <name type="scientific">Pseudoclavibacter helvolus</name>
    <dbReference type="NCBI Taxonomy" id="255205"/>
    <lineage>
        <taxon>Bacteria</taxon>
        <taxon>Bacillati</taxon>
        <taxon>Actinomycetota</taxon>
        <taxon>Actinomycetes</taxon>
        <taxon>Micrococcales</taxon>
        <taxon>Microbacteriaceae</taxon>
        <taxon>Pseudoclavibacter</taxon>
    </lineage>
</organism>
<dbReference type="Proteomes" id="UP000545286">
    <property type="component" value="Unassembled WGS sequence"/>
</dbReference>
<accession>A0A7W4UQ22</accession>
<evidence type="ECO:0000313" key="4">
    <source>
        <dbReference type="Proteomes" id="UP000545286"/>
    </source>
</evidence>